<comment type="caution">
    <text evidence="6">The sequence shown here is derived from an EMBL/GenBank/DDBJ whole genome shotgun (WGS) entry which is preliminary data.</text>
</comment>
<dbReference type="EMBL" id="SRRZ01000047">
    <property type="protein sequence ID" value="NQE35106.1"/>
    <property type="molecule type" value="Genomic_DNA"/>
</dbReference>
<evidence type="ECO:0000313" key="7">
    <source>
        <dbReference type="Proteomes" id="UP000702425"/>
    </source>
</evidence>
<keyword evidence="3" id="KW-0175">Coiled coil</keyword>
<feature type="signal peptide" evidence="2">
    <location>
        <begin position="1"/>
        <end position="24"/>
    </location>
</feature>
<dbReference type="PANTHER" id="PTHR43308">
    <property type="entry name" value="OUTER MEMBRANE PROTEIN ALPHA-RELATED"/>
    <property type="match status" value="1"/>
</dbReference>
<dbReference type="Proteomes" id="UP000702425">
    <property type="component" value="Unassembled WGS sequence"/>
</dbReference>
<dbReference type="PROSITE" id="PS51272">
    <property type="entry name" value="SLH"/>
    <property type="match status" value="1"/>
</dbReference>
<sequence length="699" mass="73587">MNRTFWNLLLVSPAILGLSSVVSAAAIAAEAPATAEANQLATAQSSESKIAEIVTEIVAEPVAEPVAAAPATPEKLALNSSAEAAQTPVANSADAEKLAKIEPDTSAAALQTTGSEIEPAAPIAPASTAAATEPLAAADTAEPSPQASDLAVESSQTEVAGKIEVPAVASTPATIEVPAVASTPATTPATKVEIAQTAPTGMGGPIVPVAPQAQPTQQSGTMSQVTSVSQLSDVRPTDWAFQALQSLVERYSCIVGYPDGTYRGNRALTRYEFAAGVNACLDKITQLIGSTGNLVTRDDLAILQRLQEEFAAELATLRGRVDGLEARTAELEANQFSTTTKLAGEAIFLVSDTFVGDGIRLEDDDTVTNLGYRVRLNFNTSFTGRDLLRTRLQARNIANYGTATATGTNMARLAIDGEDGTEFSLDQLWYRFPAGNATVWFGPRGLRLDDVAELTSPLEASGTGALSRFGRYNPAVFRGPEGAGAAIKYNLGPLRATVAYLGSDVDAPNPADGRGIFAGSFSALGQLNLNLGNAFDVGVSYNRKYNRAGDVGIMGNTGSSLANRPFGQSPTASDNFGVQVNFKPSTRFQIGGWYGYSKAEQLRGGDNDATIQNGAITLALGDFGRQGNLLGFVFGVPPKVTESDVARDRNTSYHLEGFYRFQVNDFISVTPGVYVILHPEHNNRNEDIWVGVLRTTFSF</sequence>
<dbReference type="Gene3D" id="2.40.160.180">
    <property type="entry name" value="Carbohydrate-selective porin OprB"/>
    <property type="match status" value="1"/>
</dbReference>
<dbReference type="Pfam" id="PF00395">
    <property type="entry name" value="SLH"/>
    <property type="match status" value="1"/>
</dbReference>
<protein>
    <submittedName>
        <fullName evidence="6">S-layer protein SlpA</fullName>
    </submittedName>
</protein>
<evidence type="ECO:0000256" key="4">
    <source>
        <dbReference type="SAM" id="MobiDB-lite"/>
    </source>
</evidence>
<feature type="region of interest" description="Disordered" evidence="4">
    <location>
        <begin position="198"/>
        <end position="224"/>
    </location>
</feature>
<dbReference type="RefSeq" id="WP_172188236.1">
    <property type="nucleotide sequence ID" value="NZ_CAWPPK010000260.1"/>
</dbReference>
<feature type="chain" id="PRO_5044959169" evidence="2">
    <location>
        <begin position="25"/>
        <end position="699"/>
    </location>
</feature>
<feature type="compositionally biased region" description="Low complexity" evidence="4">
    <location>
        <begin position="125"/>
        <end position="143"/>
    </location>
</feature>
<dbReference type="InterPro" id="IPR047684">
    <property type="entry name" value="Por_som-like"/>
</dbReference>
<evidence type="ECO:0000256" key="1">
    <source>
        <dbReference type="ARBA" id="ARBA00008769"/>
    </source>
</evidence>
<feature type="region of interest" description="Disordered" evidence="4">
    <location>
        <begin position="125"/>
        <end position="155"/>
    </location>
</feature>
<dbReference type="Pfam" id="PF04966">
    <property type="entry name" value="OprB"/>
    <property type="match status" value="1"/>
</dbReference>
<accession>A0ABX2CXU2</accession>
<dbReference type="InterPro" id="IPR007049">
    <property type="entry name" value="Carb-sel_porin_OprB"/>
</dbReference>
<evidence type="ECO:0000256" key="3">
    <source>
        <dbReference type="SAM" id="Coils"/>
    </source>
</evidence>
<evidence type="ECO:0000259" key="5">
    <source>
        <dbReference type="PROSITE" id="PS51272"/>
    </source>
</evidence>
<organism evidence="6 7">
    <name type="scientific">Microcoleus asticus IPMA8</name>
    <dbReference type="NCBI Taxonomy" id="2563858"/>
    <lineage>
        <taxon>Bacteria</taxon>
        <taxon>Bacillati</taxon>
        <taxon>Cyanobacteriota</taxon>
        <taxon>Cyanophyceae</taxon>
        <taxon>Oscillatoriophycideae</taxon>
        <taxon>Oscillatoriales</taxon>
        <taxon>Microcoleaceae</taxon>
        <taxon>Microcoleus</taxon>
        <taxon>Microcoleus asticus</taxon>
    </lineage>
</organism>
<dbReference type="InterPro" id="IPR051465">
    <property type="entry name" value="Cell_Envelope_Struct_Comp"/>
</dbReference>
<dbReference type="PANTHER" id="PTHR43308:SF1">
    <property type="entry name" value="OUTER MEMBRANE PROTEIN ALPHA"/>
    <property type="match status" value="1"/>
</dbReference>
<gene>
    <name evidence="6" type="primary">slpA_5</name>
    <name evidence="6" type="ORF">E5S67_02836</name>
</gene>
<feature type="domain" description="SLH" evidence="5">
    <location>
        <begin position="227"/>
        <end position="291"/>
    </location>
</feature>
<feature type="compositionally biased region" description="Low complexity" evidence="4">
    <location>
        <begin position="205"/>
        <end position="218"/>
    </location>
</feature>
<feature type="coiled-coil region" evidence="3">
    <location>
        <begin position="307"/>
        <end position="334"/>
    </location>
</feature>
<dbReference type="InterPro" id="IPR038673">
    <property type="entry name" value="OprB_sf"/>
</dbReference>
<evidence type="ECO:0000256" key="2">
    <source>
        <dbReference type="RuleBase" id="RU363072"/>
    </source>
</evidence>
<evidence type="ECO:0000313" key="6">
    <source>
        <dbReference type="EMBL" id="NQE35106.1"/>
    </source>
</evidence>
<reference evidence="6 7" key="1">
    <citation type="journal article" date="2020" name="Sci. Rep.">
        <title>A novel cyanobacterial geosmin producer, revising GeoA distribution and dispersion patterns in Bacteria.</title>
        <authorList>
            <person name="Churro C."/>
            <person name="Semedo-Aguiar A.P."/>
            <person name="Silva A.D."/>
            <person name="Pereira-Leal J.B."/>
            <person name="Leite R.B."/>
        </authorList>
    </citation>
    <scope>NUCLEOTIDE SEQUENCE [LARGE SCALE GENOMIC DNA]</scope>
    <source>
        <strain evidence="6 7">IPMA8</strain>
    </source>
</reference>
<comment type="similarity">
    <text evidence="1 2">Belongs to the OprB family.</text>
</comment>
<keyword evidence="7" id="KW-1185">Reference proteome</keyword>
<name>A0ABX2CXU2_9CYAN</name>
<proteinExistence type="inferred from homology"/>
<dbReference type="InterPro" id="IPR001119">
    <property type="entry name" value="SLH_dom"/>
</dbReference>
<keyword evidence="2" id="KW-0732">Signal</keyword>
<dbReference type="NCBIfam" id="NF033921">
    <property type="entry name" value="por_somb"/>
    <property type="match status" value="1"/>
</dbReference>